<evidence type="ECO:0000313" key="1">
    <source>
        <dbReference type="EMBL" id="JAS97488.1"/>
    </source>
</evidence>
<name>A0A1B6JEF2_9HEMI</name>
<feature type="non-terminal residue" evidence="1">
    <location>
        <position position="358"/>
    </location>
</feature>
<organism evidence="1">
    <name type="scientific">Homalodisca liturata</name>
    <dbReference type="NCBI Taxonomy" id="320908"/>
    <lineage>
        <taxon>Eukaryota</taxon>
        <taxon>Metazoa</taxon>
        <taxon>Ecdysozoa</taxon>
        <taxon>Arthropoda</taxon>
        <taxon>Hexapoda</taxon>
        <taxon>Insecta</taxon>
        <taxon>Pterygota</taxon>
        <taxon>Neoptera</taxon>
        <taxon>Paraneoptera</taxon>
        <taxon>Hemiptera</taxon>
        <taxon>Auchenorrhyncha</taxon>
        <taxon>Membracoidea</taxon>
        <taxon>Cicadellidae</taxon>
        <taxon>Cicadellinae</taxon>
        <taxon>Proconiini</taxon>
        <taxon>Homalodisca</taxon>
    </lineage>
</organism>
<reference evidence="1" key="1">
    <citation type="submission" date="2015-11" db="EMBL/GenBank/DDBJ databases">
        <title>De novo transcriptome assembly of four potential Pierce s Disease insect vectors from Arizona vineyards.</title>
        <authorList>
            <person name="Tassone E.E."/>
        </authorList>
    </citation>
    <scope>NUCLEOTIDE SEQUENCE</scope>
</reference>
<sequence>MDVSLIYKGLGIDILESDWSDILEITDVNLAFNLFYDKLSTLIDNNKYTNTAEKTNVKFKMLKPWMSVGLSKAFAIRDKLFKSFKKYPCTKNKENFDKFQYKLSTWVRQAKERYYINKFQEYRNNSKQLWHLVNGIIKGNSSSSSKITLQNNNNLMTDSCEIANCFNNYFVNVPNNLVDSFQYITDDIKHLCLTNFKPFINESSLFLFPITLTELKIQIKSLSLSKSTGDEFLSSRLIFKMSEEFSPVLLNLFNKSISSGCFPDVLKIATVIPIFKKGDRLFVENYRPISLLPVLSKLLEKLVKVRLIKFLEINKFFSKVQFGFREGLSTELALQHFLKDIYRVNLFKAIQQPTPQLH</sequence>
<dbReference type="AlphaFoldDB" id="A0A1B6JEF2"/>
<proteinExistence type="predicted"/>
<dbReference type="PANTHER" id="PTHR47510:SF3">
    <property type="entry name" value="ENDO_EXONUCLEASE_PHOSPHATASE DOMAIN-CONTAINING PROTEIN"/>
    <property type="match status" value="1"/>
</dbReference>
<gene>
    <name evidence="1" type="ORF">g.37905</name>
</gene>
<accession>A0A1B6JEF2</accession>
<protein>
    <submittedName>
        <fullName evidence="1">Uncharacterized protein</fullName>
    </submittedName>
</protein>
<dbReference type="PANTHER" id="PTHR47510">
    <property type="entry name" value="REVERSE TRANSCRIPTASE DOMAIN-CONTAINING PROTEIN"/>
    <property type="match status" value="1"/>
</dbReference>
<dbReference type="EMBL" id="GECU01010218">
    <property type="protein sequence ID" value="JAS97488.1"/>
    <property type="molecule type" value="Transcribed_RNA"/>
</dbReference>